<keyword evidence="8" id="KW-0547">Nucleotide-binding</keyword>
<keyword evidence="4" id="KW-0963">Cytoplasm</keyword>
<comment type="subcellular location">
    <subcellularLocation>
        <location evidence="1">Cytoplasm</location>
    </subcellularLocation>
</comment>
<feature type="domain" description="YrdC-like" evidence="12">
    <location>
        <begin position="92"/>
        <end position="278"/>
    </location>
</feature>
<dbReference type="NCBIfam" id="TIGR00057">
    <property type="entry name" value="L-threonylcarbamoyladenylate synthase"/>
    <property type="match status" value="1"/>
</dbReference>
<dbReference type="InterPro" id="IPR017945">
    <property type="entry name" value="DHBP_synth_RibB-like_a/b_dom"/>
</dbReference>
<dbReference type="InterPro" id="IPR050156">
    <property type="entry name" value="TC-AMP_synthase_SUA5"/>
</dbReference>
<dbReference type="GO" id="GO:0061710">
    <property type="term" value="F:L-threonylcarbamoyladenylate synthase"/>
    <property type="evidence" value="ECO:0007669"/>
    <property type="project" value="UniProtKB-EC"/>
</dbReference>
<dbReference type="Pfam" id="PF01300">
    <property type="entry name" value="Sua5_yciO_yrdC"/>
    <property type="match status" value="1"/>
</dbReference>
<evidence type="ECO:0000256" key="3">
    <source>
        <dbReference type="ARBA" id="ARBA00012584"/>
    </source>
</evidence>
<dbReference type="InterPro" id="IPR006070">
    <property type="entry name" value="Sua5-like_dom"/>
</dbReference>
<dbReference type="InterPro" id="IPR038385">
    <property type="entry name" value="Sua5/YwlC_C"/>
</dbReference>
<protein>
    <recommendedName>
        <fullName evidence="10">L-threonylcarbamoyladenylate synthase</fullName>
        <ecNumber evidence="3">2.7.7.87</ecNumber>
    </recommendedName>
    <alternativeName>
        <fullName evidence="10">L-threonylcarbamoyladenylate synthase</fullName>
    </alternativeName>
</protein>
<dbReference type="Proteomes" id="UP001342418">
    <property type="component" value="Chromosome"/>
</dbReference>
<organism evidence="13 14">
    <name type="scientific">Nitratireductor thuwali</name>
    <dbReference type="NCBI Taxonomy" id="2267699"/>
    <lineage>
        <taxon>Bacteria</taxon>
        <taxon>Pseudomonadati</taxon>
        <taxon>Pseudomonadota</taxon>
        <taxon>Alphaproteobacteria</taxon>
        <taxon>Hyphomicrobiales</taxon>
        <taxon>Phyllobacteriaceae</taxon>
        <taxon>Nitratireductor</taxon>
    </lineage>
</organism>
<keyword evidence="9" id="KW-0067">ATP-binding</keyword>
<keyword evidence="7 13" id="KW-0548">Nucleotidyltransferase</keyword>
<evidence type="ECO:0000313" key="14">
    <source>
        <dbReference type="Proteomes" id="UP001342418"/>
    </source>
</evidence>
<keyword evidence="5 13" id="KW-0808">Transferase</keyword>
<evidence type="ECO:0000256" key="11">
    <source>
        <dbReference type="ARBA" id="ARBA00048366"/>
    </source>
</evidence>
<proteinExistence type="inferred from homology"/>
<keyword evidence="14" id="KW-1185">Reference proteome</keyword>
<evidence type="ECO:0000259" key="12">
    <source>
        <dbReference type="PROSITE" id="PS51163"/>
    </source>
</evidence>
<dbReference type="Pfam" id="PF03481">
    <property type="entry name" value="Sua5_C"/>
    <property type="match status" value="1"/>
</dbReference>
<dbReference type="EC" id="2.7.7.87" evidence="3"/>
<dbReference type="PANTHER" id="PTHR17490">
    <property type="entry name" value="SUA5"/>
    <property type="match status" value="1"/>
</dbReference>
<dbReference type="PANTHER" id="PTHR17490:SF16">
    <property type="entry name" value="THREONYLCARBAMOYL-AMP SYNTHASE"/>
    <property type="match status" value="1"/>
</dbReference>
<evidence type="ECO:0000256" key="5">
    <source>
        <dbReference type="ARBA" id="ARBA00022679"/>
    </source>
</evidence>
<evidence type="ECO:0000256" key="6">
    <source>
        <dbReference type="ARBA" id="ARBA00022694"/>
    </source>
</evidence>
<comment type="similarity">
    <text evidence="2">Belongs to the SUA5 family.</text>
</comment>
<evidence type="ECO:0000256" key="2">
    <source>
        <dbReference type="ARBA" id="ARBA00007663"/>
    </source>
</evidence>
<dbReference type="InterPro" id="IPR005145">
    <property type="entry name" value="Sua5_C"/>
</dbReference>
<dbReference type="EMBL" id="CP030941">
    <property type="protein sequence ID" value="UUP18753.1"/>
    <property type="molecule type" value="Genomic_DNA"/>
</dbReference>
<reference evidence="13 14" key="1">
    <citation type="submission" date="2018-07" db="EMBL/GenBank/DDBJ databases">
        <title>Genome sequence of Nitratireductor thuwali#1536.</title>
        <authorList>
            <person name="Michoud G."/>
            <person name="Merlino G."/>
            <person name="Sefrji F.O."/>
            <person name="Daffonchio D."/>
        </authorList>
    </citation>
    <scope>NUCLEOTIDE SEQUENCE [LARGE SCALE GENOMIC DNA]</scope>
    <source>
        <strain evidence="14">Nit1536</strain>
    </source>
</reference>
<gene>
    <name evidence="13" type="primary">ywlC</name>
    <name evidence="13" type="ORF">NTH_03237</name>
</gene>
<dbReference type="SUPFAM" id="SSF55821">
    <property type="entry name" value="YrdC/RibB"/>
    <property type="match status" value="1"/>
</dbReference>
<evidence type="ECO:0000313" key="13">
    <source>
        <dbReference type="EMBL" id="UUP18753.1"/>
    </source>
</evidence>
<accession>A0ABY5MMY3</accession>
<sequence>MDDARAEPTAIGTSKAIDHRMRIGFGLDPSMPGANFPAAVDGTCRDGTIADLNKTVTRGATLRRGLVVGGLARYAAQKLREWKELARIVAEEDALEEACRRLAAGEPVAIPTETVYGLAADATDGTAVARIFEIKGRPRFNPLIAHVADMAMAGSIAVFTPLASRLAGAFWPGPLTLVLPVREGSGIHPLVTAGLDTVALRNPRGFGARVIARLGRPLAAPSANTSGRISGTSAGAVNADLGDRIGMIVDGGPTRVGLESTIVKVEGDRLLLLRPGGIAAEEIEAVAGVRLERGASGVQAPGMLASHYAPDAPVRLNADRVRPGEALLAFGPRRIANADAAVKVLNLSQRGDLKEAAANLFAHLLALDAVGAKAIAVEPIPAAGLGEAINDRLARAAAPRQDSGEKGS</sequence>
<evidence type="ECO:0000256" key="9">
    <source>
        <dbReference type="ARBA" id="ARBA00022840"/>
    </source>
</evidence>
<comment type="catalytic activity">
    <reaction evidence="11">
        <text>L-threonine + hydrogencarbonate + ATP = L-threonylcarbamoyladenylate + diphosphate + H2O</text>
        <dbReference type="Rhea" id="RHEA:36407"/>
        <dbReference type="ChEBI" id="CHEBI:15377"/>
        <dbReference type="ChEBI" id="CHEBI:17544"/>
        <dbReference type="ChEBI" id="CHEBI:30616"/>
        <dbReference type="ChEBI" id="CHEBI:33019"/>
        <dbReference type="ChEBI" id="CHEBI:57926"/>
        <dbReference type="ChEBI" id="CHEBI:73682"/>
        <dbReference type="EC" id="2.7.7.87"/>
    </reaction>
</comment>
<dbReference type="Gene3D" id="3.90.870.10">
    <property type="entry name" value="DHBP synthase"/>
    <property type="match status" value="1"/>
</dbReference>
<evidence type="ECO:0000256" key="4">
    <source>
        <dbReference type="ARBA" id="ARBA00022490"/>
    </source>
</evidence>
<dbReference type="PROSITE" id="PS51163">
    <property type="entry name" value="YRDC"/>
    <property type="match status" value="1"/>
</dbReference>
<keyword evidence="6" id="KW-0819">tRNA processing</keyword>
<evidence type="ECO:0000256" key="8">
    <source>
        <dbReference type="ARBA" id="ARBA00022741"/>
    </source>
</evidence>
<evidence type="ECO:0000256" key="1">
    <source>
        <dbReference type="ARBA" id="ARBA00004496"/>
    </source>
</evidence>
<evidence type="ECO:0000256" key="7">
    <source>
        <dbReference type="ARBA" id="ARBA00022695"/>
    </source>
</evidence>
<evidence type="ECO:0000256" key="10">
    <source>
        <dbReference type="ARBA" id="ARBA00029774"/>
    </source>
</evidence>
<name>A0ABY5MMY3_9HYPH</name>
<dbReference type="Gene3D" id="3.40.50.11030">
    <property type="entry name" value="Threonylcarbamoyl-AMP synthase, C-terminal domain"/>
    <property type="match status" value="1"/>
</dbReference>